<sequence>MHDLEDFALWDAAQGPGLEQADRQERHICWNFDLATSREDAVDNFPVICARRAVPFSQLAELRTEYPLLVRLRQTELGRGQKFVEGHASLDRVG</sequence>
<name>A0A080M6I6_9PROT</name>
<gene>
    <name evidence="1" type="ORF">AW09_002092</name>
</gene>
<evidence type="ECO:0000313" key="1">
    <source>
        <dbReference type="EMBL" id="KFB72724.1"/>
    </source>
</evidence>
<dbReference type="AlphaFoldDB" id="A0A080M6I6"/>
<organism evidence="1 2">
    <name type="scientific">Candidatus Accumulibacter phosphatis</name>
    <dbReference type="NCBI Taxonomy" id="327160"/>
    <lineage>
        <taxon>Bacteria</taxon>
        <taxon>Pseudomonadati</taxon>
        <taxon>Pseudomonadota</taxon>
        <taxon>Betaproteobacteria</taxon>
        <taxon>Candidatus Accumulibacter</taxon>
    </lineage>
</organism>
<reference evidence="1 2" key="1">
    <citation type="submission" date="2014-02" db="EMBL/GenBank/DDBJ databases">
        <title>Expanding our view of genomic diversity in Candidatus Accumulibacter clades.</title>
        <authorList>
            <person name="Skennerton C.T."/>
            <person name="Barr J.J."/>
            <person name="Slater F.R."/>
            <person name="Bond P.L."/>
            <person name="Tyson G.W."/>
        </authorList>
    </citation>
    <scope>NUCLEOTIDE SEQUENCE [LARGE SCALE GENOMIC DNA]</scope>
    <source>
        <strain evidence="2">BA-91</strain>
    </source>
</reference>
<dbReference type="Proteomes" id="UP000020077">
    <property type="component" value="Unassembled WGS sequence"/>
</dbReference>
<protein>
    <submittedName>
        <fullName evidence="1">Uncharacterized protein</fullName>
    </submittedName>
</protein>
<accession>A0A080M6I6</accession>
<dbReference type="EMBL" id="JDVG02000345">
    <property type="protein sequence ID" value="KFB72724.1"/>
    <property type="molecule type" value="Genomic_DNA"/>
</dbReference>
<proteinExistence type="predicted"/>
<evidence type="ECO:0000313" key="2">
    <source>
        <dbReference type="Proteomes" id="UP000020077"/>
    </source>
</evidence>
<comment type="caution">
    <text evidence="1">The sequence shown here is derived from an EMBL/GenBank/DDBJ whole genome shotgun (WGS) entry which is preliminary data.</text>
</comment>